<evidence type="ECO:0000313" key="3">
    <source>
        <dbReference type="Proteomes" id="UP000076727"/>
    </source>
</evidence>
<organism evidence="2 3">
    <name type="scientific">Daedalea quercina L-15889</name>
    <dbReference type="NCBI Taxonomy" id="1314783"/>
    <lineage>
        <taxon>Eukaryota</taxon>
        <taxon>Fungi</taxon>
        <taxon>Dikarya</taxon>
        <taxon>Basidiomycota</taxon>
        <taxon>Agaricomycotina</taxon>
        <taxon>Agaricomycetes</taxon>
        <taxon>Polyporales</taxon>
        <taxon>Fomitopsis</taxon>
    </lineage>
</organism>
<keyword evidence="1" id="KW-0812">Transmembrane</keyword>
<dbReference type="AlphaFoldDB" id="A0A165NWU9"/>
<dbReference type="EMBL" id="KV429076">
    <property type="protein sequence ID" value="KZT67478.1"/>
    <property type="molecule type" value="Genomic_DNA"/>
</dbReference>
<evidence type="ECO:0000313" key="2">
    <source>
        <dbReference type="EMBL" id="KZT67478.1"/>
    </source>
</evidence>
<protein>
    <submittedName>
        <fullName evidence="2">Uncharacterized protein</fullName>
    </submittedName>
</protein>
<name>A0A165NWU9_9APHY</name>
<keyword evidence="1" id="KW-0472">Membrane</keyword>
<dbReference type="Proteomes" id="UP000076727">
    <property type="component" value="Unassembled WGS sequence"/>
</dbReference>
<accession>A0A165NWU9</accession>
<evidence type="ECO:0000256" key="1">
    <source>
        <dbReference type="SAM" id="Phobius"/>
    </source>
</evidence>
<proteinExistence type="predicted"/>
<dbReference type="OrthoDB" id="2756573at2759"/>
<feature type="transmembrane region" description="Helical" evidence="1">
    <location>
        <begin position="35"/>
        <end position="57"/>
    </location>
</feature>
<keyword evidence="1" id="KW-1133">Transmembrane helix</keyword>
<sequence>MSDCLVLMVTWCFSFEAHRRSRALHLSTSASITTVFLRDGTVFFLAFIVLYAMEIVGWCTESMNVVSEFILPFCPFFLTMHAQVLTAFP</sequence>
<feature type="transmembrane region" description="Helical" evidence="1">
    <location>
        <begin position="69"/>
        <end position="88"/>
    </location>
</feature>
<gene>
    <name evidence="2" type="ORF">DAEQUDRAFT_394051</name>
</gene>
<keyword evidence="3" id="KW-1185">Reference proteome</keyword>
<reference evidence="2 3" key="1">
    <citation type="journal article" date="2016" name="Mol. Biol. Evol.">
        <title>Comparative Genomics of Early-Diverging Mushroom-Forming Fungi Provides Insights into the Origins of Lignocellulose Decay Capabilities.</title>
        <authorList>
            <person name="Nagy L.G."/>
            <person name="Riley R."/>
            <person name="Tritt A."/>
            <person name="Adam C."/>
            <person name="Daum C."/>
            <person name="Floudas D."/>
            <person name="Sun H."/>
            <person name="Yadav J.S."/>
            <person name="Pangilinan J."/>
            <person name="Larsson K.H."/>
            <person name="Matsuura K."/>
            <person name="Barry K."/>
            <person name="Labutti K."/>
            <person name="Kuo R."/>
            <person name="Ohm R.A."/>
            <person name="Bhattacharya S.S."/>
            <person name="Shirouzu T."/>
            <person name="Yoshinaga Y."/>
            <person name="Martin F.M."/>
            <person name="Grigoriev I.V."/>
            <person name="Hibbett D.S."/>
        </authorList>
    </citation>
    <scope>NUCLEOTIDE SEQUENCE [LARGE SCALE GENOMIC DNA]</scope>
    <source>
        <strain evidence="2 3">L-15889</strain>
    </source>
</reference>